<dbReference type="RefSeq" id="WP_015926053.1">
    <property type="nucleotide sequence ID" value="NC_011898.1"/>
</dbReference>
<keyword evidence="2" id="KW-1185">Reference proteome</keyword>
<dbReference type="AlphaFoldDB" id="B8I6X7"/>
<dbReference type="STRING" id="394503.Ccel_2645"/>
<organism evidence="1 2">
    <name type="scientific">Ruminiclostridium cellulolyticum (strain ATCC 35319 / DSM 5812 / JCM 6584 / H10)</name>
    <name type="common">Clostridium cellulolyticum</name>
    <dbReference type="NCBI Taxonomy" id="394503"/>
    <lineage>
        <taxon>Bacteria</taxon>
        <taxon>Bacillati</taxon>
        <taxon>Bacillota</taxon>
        <taxon>Clostridia</taxon>
        <taxon>Eubacteriales</taxon>
        <taxon>Oscillospiraceae</taxon>
        <taxon>Ruminiclostridium</taxon>
    </lineage>
</organism>
<protein>
    <recommendedName>
        <fullName evidence="3">LemA family protein</fullName>
    </recommendedName>
</protein>
<dbReference type="Proteomes" id="UP000001349">
    <property type="component" value="Chromosome"/>
</dbReference>
<evidence type="ECO:0008006" key="3">
    <source>
        <dbReference type="Google" id="ProtNLM"/>
    </source>
</evidence>
<dbReference type="OrthoDB" id="1739602at2"/>
<reference evidence="1 2" key="1">
    <citation type="submission" date="2009-01" db="EMBL/GenBank/DDBJ databases">
        <title>Complete sequence of Clostridium cellulolyticum H10.</title>
        <authorList>
            <consortium name="US DOE Joint Genome Institute"/>
            <person name="Lucas S."/>
            <person name="Copeland A."/>
            <person name="Lapidus A."/>
            <person name="Glavina del Rio T."/>
            <person name="Dalin E."/>
            <person name="Tice H."/>
            <person name="Bruce D."/>
            <person name="Goodwin L."/>
            <person name="Pitluck S."/>
            <person name="Chertkov O."/>
            <person name="Saunders E."/>
            <person name="Brettin T."/>
            <person name="Detter J.C."/>
            <person name="Han C."/>
            <person name="Larimer F."/>
            <person name="Land M."/>
            <person name="Hauser L."/>
            <person name="Kyrpides N."/>
            <person name="Ivanova N."/>
            <person name="Zhou J."/>
            <person name="Richardson P."/>
        </authorList>
    </citation>
    <scope>NUCLEOTIDE SEQUENCE [LARGE SCALE GENOMIC DNA]</scope>
    <source>
        <strain evidence="2">ATCC 35319 / DSM 5812 / JCM 6584 / H10</strain>
    </source>
</reference>
<name>B8I6X7_RUMCH</name>
<evidence type="ECO:0000313" key="1">
    <source>
        <dbReference type="EMBL" id="ACL76969.1"/>
    </source>
</evidence>
<evidence type="ECO:0000313" key="2">
    <source>
        <dbReference type="Proteomes" id="UP000001349"/>
    </source>
</evidence>
<proteinExistence type="predicted"/>
<dbReference type="EMBL" id="CP001348">
    <property type="protein sequence ID" value="ACL76969.1"/>
    <property type="molecule type" value="Genomic_DNA"/>
</dbReference>
<dbReference type="HOGENOM" id="CLU_2154270_0_0_9"/>
<sequence precursor="true">MPTFIAFFVAGICATGFVTIWFTTAYAELSAKRNCLADLDKQLRFHEGLYARARDGPDVESANGMLETSRMLCREASKSYNRILHKPMNLIPALLMGFRAVDEQNKQDKKRG</sequence>
<dbReference type="KEGG" id="cce:Ccel_2645"/>
<dbReference type="eggNOG" id="ENOG5033ZNS">
    <property type="taxonomic scope" value="Bacteria"/>
</dbReference>
<gene>
    <name evidence="1" type="ordered locus">Ccel_2645</name>
</gene>
<accession>B8I6X7</accession>